<reference evidence="1 2" key="1">
    <citation type="journal article" date="2018" name="Nat. Biotechnol.">
        <title>A standardized bacterial taxonomy based on genome phylogeny substantially revises the tree of life.</title>
        <authorList>
            <person name="Parks D.H."/>
            <person name="Chuvochina M."/>
            <person name="Waite D.W."/>
            <person name="Rinke C."/>
            <person name="Skarshewski A."/>
            <person name="Chaumeil P.A."/>
            <person name="Hugenholtz P."/>
        </authorList>
    </citation>
    <scope>NUCLEOTIDE SEQUENCE [LARGE SCALE GENOMIC DNA]</scope>
    <source>
        <strain evidence="1">UBA10948</strain>
    </source>
</reference>
<dbReference type="InterPro" id="IPR021146">
    <property type="entry name" value="Phage_gp6-like_head-tail"/>
</dbReference>
<evidence type="ECO:0000313" key="1">
    <source>
        <dbReference type="EMBL" id="HBK53948.1"/>
    </source>
</evidence>
<comment type="caution">
    <text evidence="1">The sequence shown here is derived from an EMBL/GenBank/DDBJ whole genome shotgun (WGS) entry which is preliminary data.</text>
</comment>
<protein>
    <recommendedName>
        <fullName evidence="3">Phage gp6-like head-tail connector protein</fullName>
    </recommendedName>
</protein>
<dbReference type="AlphaFoldDB" id="A0A354YX78"/>
<proteinExistence type="predicted"/>
<sequence>MPVPELKTRLGIALDDASQDAMLDLMLTDAQAYFKDYCNRDDIPLEAESVIDRLSVVLYSRNADQYKQGGAVGAYST</sequence>
<accession>A0A354YX78</accession>
<dbReference type="Pfam" id="PF05135">
    <property type="entry name" value="Phage_connect_1"/>
    <property type="match status" value="1"/>
</dbReference>
<organism evidence="1 2">
    <name type="scientific">Syntrophomonas wolfei</name>
    <dbReference type="NCBI Taxonomy" id="863"/>
    <lineage>
        <taxon>Bacteria</taxon>
        <taxon>Bacillati</taxon>
        <taxon>Bacillota</taxon>
        <taxon>Clostridia</taxon>
        <taxon>Eubacteriales</taxon>
        <taxon>Syntrophomonadaceae</taxon>
        <taxon>Syntrophomonas</taxon>
    </lineage>
</organism>
<evidence type="ECO:0008006" key="3">
    <source>
        <dbReference type="Google" id="ProtNLM"/>
    </source>
</evidence>
<evidence type="ECO:0000313" key="2">
    <source>
        <dbReference type="Proteomes" id="UP000263273"/>
    </source>
</evidence>
<feature type="non-terminal residue" evidence="1">
    <location>
        <position position="77"/>
    </location>
</feature>
<gene>
    <name evidence="1" type="ORF">DDZ44_08440</name>
</gene>
<dbReference type="EMBL" id="DNZF01000183">
    <property type="protein sequence ID" value="HBK53948.1"/>
    <property type="molecule type" value="Genomic_DNA"/>
</dbReference>
<dbReference type="Proteomes" id="UP000263273">
    <property type="component" value="Unassembled WGS sequence"/>
</dbReference>
<name>A0A354YX78_9FIRM</name>